<name>A0A6G0TP35_APHGL</name>
<organism evidence="2 3">
    <name type="scientific">Aphis glycines</name>
    <name type="common">Soybean aphid</name>
    <dbReference type="NCBI Taxonomy" id="307491"/>
    <lineage>
        <taxon>Eukaryota</taxon>
        <taxon>Metazoa</taxon>
        <taxon>Ecdysozoa</taxon>
        <taxon>Arthropoda</taxon>
        <taxon>Hexapoda</taxon>
        <taxon>Insecta</taxon>
        <taxon>Pterygota</taxon>
        <taxon>Neoptera</taxon>
        <taxon>Paraneoptera</taxon>
        <taxon>Hemiptera</taxon>
        <taxon>Sternorrhyncha</taxon>
        <taxon>Aphidomorpha</taxon>
        <taxon>Aphidoidea</taxon>
        <taxon>Aphididae</taxon>
        <taxon>Aphidini</taxon>
        <taxon>Aphis</taxon>
        <taxon>Aphis</taxon>
    </lineage>
</organism>
<dbReference type="AlphaFoldDB" id="A0A6G0TP35"/>
<feature type="compositionally biased region" description="Basic residues" evidence="1">
    <location>
        <begin position="625"/>
        <end position="637"/>
    </location>
</feature>
<dbReference type="OrthoDB" id="6604140at2759"/>
<evidence type="ECO:0000313" key="2">
    <source>
        <dbReference type="EMBL" id="KAE9535232.1"/>
    </source>
</evidence>
<evidence type="ECO:0000313" key="3">
    <source>
        <dbReference type="Proteomes" id="UP000475862"/>
    </source>
</evidence>
<dbReference type="EMBL" id="VYZN01000026">
    <property type="protein sequence ID" value="KAE9535232.1"/>
    <property type="molecule type" value="Genomic_DNA"/>
</dbReference>
<keyword evidence="3" id="KW-1185">Reference proteome</keyword>
<feature type="region of interest" description="Disordered" evidence="1">
    <location>
        <begin position="618"/>
        <end position="637"/>
    </location>
</feature>
<sequence length="637" mass="75195">MNEYERVNMMEDKRWTNILKCDIMENTTLLGDAEHRDRMAGLDVKLKNENNHIHELKNNIKKCYVQFKEVNEDFKDLILSDAGSKVFLERYRYLHPDKIKSSINNSIHTITKVSNARVEQFKTAIKNLEDIERHPNPQKGEQHYIKKRKMEETMGKIVNKVKKIALVDFTKRKTKNMVNDVKQNLIKYDTVIEQLQTDAKAMAMVIMKEIETGTNFNEDTANYIKTYFAEKDAKEKSIGKNTSYLDKLNSIMDSMEYSRKTLMQEKPPTQIEKTFYSKLPWTNDIADKKSPPDNTIVEHAVKNKKTKRKNNWCNNISQFGIMYYVHQNEKTKFLNNLKNNIDVASADYKFPENILDYVTLGDIQPTNDELAANYIIKQTGYNGLEELIKYAESTKNDLMNLSKLTTLRTTLQNLLFKERLYKKETVDKLKLMTNKDIEFNKQMEIFKTYIDDQQKNIFEVDQIKIHYLKLFNDLYFYVDNIKIILKKLHVTIDDNKQLSFIKMNLTSQENTLDNTAEELTTLIEEVKSMIGVIDGKFRWCNLIIPDEFDSKQMNFARAMYVFKVQEYIHADLAKRQMRFSLLLKQNKSTDMPKKSEDILTREDMKRQAEQIVKYFNEKDTDSSKNKRKPISFRKSFI</sequence>
<reference evidence="2 3" key="1">
    <citation type="submission" date="2019-08" db="EMBL/GenBank/DDBJ databases">
        <title>The genome of the soybean aphid Biotype 1, its phylome, world population structure and adaptation to the North American continent.</title>
        <authorList>
            <person name="Giordano R."/>
            <person name="Donthu R.K."/>
            <person name="Hernandez A.G."/>
            <person name="Wright C.L."/>
            <person name="Zimin A.V."/>
        </authorList>
    </citation>
    <scope>NUCLEOTIDE SEQUENCE [LARGE SCALE GENOMIC DNA]</scope>
    <source>
        <tissue evidence="2">Whole aphids</tissue>
    </source>
</reference>
<comment type="caution">
    <text evidence="2">The sequence shown here is derived from an EMBL/GenBank/DDBJ whole genome shotgun (WGS) entry which is preliminary data.</text>
</comment>
<protein>
    <submittedName>
        <fullName evidence="2">Uncharacterized protein</fullName>
    </submittedName>
</protein>
<proteinExistence type="predicted"/>
<dbReference type="Proteomes" id="UP000475862">
    <property type="component" value="Unassembled WGS sequence"/>
</dbReference>
<evidence type="ECO:0000256" key="1">
    <source>
        <dbReference type="SAM" id="MobiDB-lite"/>
    </source>
</evidence>
<accession>A0A6G0TP35</accession>
<gene>
    <name evidence="2" type="ORF">AGLY_007965</name>
</gene>